<feature type="binding site" evidence="14">
    <location>
        <position position="54"/>
    </location>
    <ligand>
        <name>Zn(2+)</name>
        <dbReference type="ChEBI" id="CHEBI:29105"/>
    </ligand>
</feature>
<dbReference type="PIRSF" id="PIRSF000808">
    <property type="entry name" value="GalT"/>
    <property type="match status" value="1"/>
</dbReference>
<evidence type="ECO:0000256" key="6">
    <source>
        <dbReference type="ARBA" id="ARBA00016340"/>
    </source>
</evidence>
<feature type="binding site" evidence="14">
    <location>
        <position position="115"/>
    </location>
    <ligand>
        <name>Zn(2+)</name>
        <dbReference type="ChEBI" id="CHEBI:29105"/>
    </ligand>
</feature>
<dbReference type="CDD" id="cd00608">
    <property type="entry name" value="GalT"/>
    <property type="match status" value="1"/>
</dbReference>
<dbReference type="UniPathway" id="UPA00214"/>
<comment type="catalytic activity">
    <reaction evidence="1 16">
        <text>alpha-D-galactose 1-phosphate + UDP-alpha-D-glucose = alpha-D-glucose 1-phosphate + UDP-alpha-D-galactose</text>
        <dbReference type="Rhea" id="RHEA:13989"/>
        <dbReference type="ChEBI" id="CHEBI:58336"/>
        <dbReference type="ChEBI" id="CHEBI:58601"/>
        <dbReference type="ChEBI" id="CHEBI:58885"/>
        <dbReference type="ChEBI" id="CHEBI:66914"/>
        <dbReference type="EC" id="2.7.7.12"/>
    </reaction>
</comment>
<dbReference type="AlphaFoldDB" id="A0A8H3EAN7"/>
<dbReference type="PANTHER" id="PTHR11943">
    <property type="entry name" value="GALACTOSE-1-PHOSPHATE URIDYLYLTRANSFERASE"/>
    <property type="match status" value="1"/>
</dbReference>
<keyword evidence="15" id="KW-0408">Iron</keyword>
<evidence type="ECO:0000256" key="4">
    <source>
        <dbReference type="ARBA" id="ARBA00011738"/>
    </source>
</evidence>
<organism evidence="20 21">
    <name type="scientific">Rhizoctonia solani</name>
    <dbReference type="NCBI Taxonomy" id="456999"/>
    <lineage>
        <taxon>Eukaryota</taxon>
        <taxon>Fungi</taxon>
        <taxon>Dikarya</taxon>
        <taxon>Basidiomycota</taxon>
        <taxon>Agaricomycotina</taxon>
        <taxon>Agaricomycetes</taxon>
        <taxon>Cantharellales</taxon>
        <taxon>Ceratobasidiaceae</taxon>
        <taxon>Rhizoctonia</taxon>
    </lineage>
</organism>
<dbReference type="InterPro" id="IPR005850">
    <property type="entry name" value="GalP_Utransf_C"/>
</dbReference>
<dbReference type="FunFam" id="3.30.428.10:FF:000002">
    <property type="entry name" value="Galactose-1-phosphate uridylyltransferase"/>
    <property type="match status" value="1"/>
</dbReference>
<feature type="domain" description="Galactose-1-phosphate uridyl transferase C-terminal" evidence="19">
    <location>
        <begin position="342"/>
        <end position="400"/>
    </location>
</feature>
<accession>A0A8H3EAN7</accession>
<feature type="active site" description="Tele-UMP-histidine intermediate" evidence="13">
    <location>
        <position position="168"/>
    </location>
</feature>
<feature type="domain" description="Galactose-1-phosphate uridyl transferase C-terminal" evidence="19">
    <location>
        <begin position="217"/>
        <end position="329"/>
    </location>
</feature>
<feature type="region of interest" description="Disordered" evidence="17">
    <location>
        <begin position="1"/>
        <end position="47"/>
    </location>
</feature>
<keyword evidence="7 16" id="KW-0808">Transferase</keyword>
<dbReference type="InterPro" id="IPR005849">
    <property type="entry name" value="GalP_Utransf_N"/>
</dbReference>
<dbReference type="NCBIfam" id="TIGR00209">
    <property type="entry name" value="galT_1"/>
    <property type="match status" value="1"/>
</dbReference>
<dbReference type="InterPro" id="IPR019779">
    <property type="entry name" value="GalP_UDPtransf1_His-AS"/>
</dbReference>
<evidence type="ECO:0000256" key="3">
    <source>
        <dbReference type="ARBA" id="ARBA00010951"/>
    </source>
</evidence>
<proteinExistence type="inferred from homology"/>
<comment type="cofactor">
    <cofactor evidence="14">
        <name>Zn(2+)</name>
        <dbReference type="ChEBI" id="CHEBI:29105"/>
    </cofactor>
    <text evidence="14">Binds 1 zinc ion per subunit.</text>
</comment>
<dbReference type="InterPro" id="IPR036265">
    <property type="entry name" value="HIT-like_sf"/>
</dbReference>
<dbReference type="GO" id="GO:0033499">
    <property type="term" value="P:galactose catabolic process via UDP-galactose, Leloir pathway"/>
    <property type="evidence" value="ECO:0007669"/>
    <property type="project" value="TreeGrafter"/>
</dbReference>
<evidence type="ECO:0000256" key="11">
    <source>
        <dbReference type="ARBA" id="ARBA00023144"/>
    </source>
</evidence>
<evidence type="ECO:0000256" key="1">
    <source>
        <dbReference type="ARBA" id="ARBA00001107"/>
    </source>
</evidence>
<keyword evidence="11 16" id="KW-0299">Galactose metabolism</keyword>
<keyword evidence="9 14" id="KW-0479">Metal-binding</keyword>
<evidence type="ECO:0000259" key="19">
    <source>
        <dbReference type="Pfam" id="PF02744"/>
    </source>
</evidence>
<feature type="domain" description="Galactose-1-phosphate uridyl transferase N-terminal" evidence="18">
    <location>
        <begin position="2"/>
        <end position="178"/>
    </location>
</feature>
<comment type="caution">
    <text evidence="20">The sequence shown here is derived from an EMBL/GenBank/DDBJ whole genome shotgun (WGS) entry which is preliminary data.</text>
</comment>
<evidence type="ECO:0000256" key="15">
    <source>
        <dbReference type="PIRSR" id="PIRSR000808-4"/>
    </source>
</evidence>
<evidence type="ECO:0000256" key="7">
    <source>
        <dbReference type="ARBA" id="ARBA00022679"/>
    </source>
</evidence>
<evidence type="ECO:0000256" key="13">
    <source>
        <dbReference type="PIRSR" id="PIRSR000808-1"/>
    </source>
</evidence>
<evidence type="ECO:0000256" key="8">
    <source>
        <dbReference type="ARBA" id="ARBA00022695"/>
    </source>
</evidence>
<evidence type="ECO:0000256" key="17">
    <source>
        <dbReference type="SAM" id="MobiDB-lite"/>
    </source>
</evidence>
<comment type="cofactor">
    <cofactor evidence="15">
        <name>Fe cation</name>
        <dbReference type="ChEBI" id="CHEBI:24875"/>
    </cofactor>
    <text evidence="15">Binds 1 Fe cation per subunit.</text>
</comment>
<keyword evidence="8 16" id="KW-0548">Nucleotidyltransferase</keyword>
<sequence>MDFDPTTHPHRRYNPLTNEHVLVSPHRTKRPWQGQTEPPQTQSLPQYDPECYLCPGNKRSSGDINDKYEHTYVFPNDFPALLGPPGPLPPPAPHPLLATQPVQGRCDVLVFHPRHDLTLARLSVPDIERVIEEWTTVYEQRGREKDIKYVQIFENKGSMMGCSNPHPHGQVWSLSTVPQVPAGELASMREYAAGTHPSSSPADQTSAAPKGPGGKPCLLCEYAHFEVHGAAADNSRVVAKNGTWVALVPFWAVWPFEILLLPHSRHISSLLDLTPTEHRELAEILSTISVKYDNLFLTSFAYSMGLHQRPVPRARQPMTNSTNGVHSHSNGNINGNGHAVEEDEHDIAHMHFHFSPPLLRSASVRKFLVGFELMGEPQRDLTAEQAAARLRNCAEVHFLSEQSSSS</sequence>
<feature type="binding site" evidence="14">
    <location>
        <position position="166"/>
    </location>
    <ligand>
        <name>Zn(2+)</name>
        <dbReference type="ChEBI" id="CHEBI:29105"/>
    </ligand>
</feature>
<comment type="similarity">
    <text evidence="3 16">Belongs to the galactose-1-phosphate uridylyltransferase type 1 family.</text>
</comment>
<protein>
    <recommendedName>
        <fullName evidence="6 16">Galactose-1-phosphate uridylyltransferase</fullName>
        <ecNumber evidence="5 16">2.7.7.12</ecNumber>
    </recommendedName>
</protein>
<evidence type="ECO:0000256" key="12">
    <source>
        <dbReference type="ARBA" id="ARBA00023277"/>
    </source>
</evidence>
<evidence type="ECO:0000313" key="20">
    <source>
        <dbReference type="EMBL" id="CAE7229474.1"/>
    </source>
</evidence>
<gene>
    <name evidence="20" type="ORF">RDB_LOCUS182490</name>
</gene>
<keyword evidence="12 16" id="KW-0119">Carbohydrate metabolism</keyword>
<evidence type="ECO:0000256" key="2">
    <source>
        <dbReference type="ARBA" id="ARBA00004947"/>
    </source>
</evidence>
<dbReference type="SUPFAM" id="SSF54197">
    <property type="entry name" value="HIT-like"/>
    <property type="match status" value="2"/>
</dbReference>
<evidence type="ECO:0000259" key="18">
    <source>
        <dbReference type="Pfam" id="PF01087"/>
    </source>
</evidence>
<keyword evidence="10 14" id="KW-0862">Zinc</keyword>
<dbReference type="Proteomes" id="UP000663827">
    <property type="component" value="Unassembled WGS sequence"/>
</dbReference>
<evidence type="ECO:0000256" key="14">
    <source>
        <dbReference type="PIRSR" id="PIRSR000808-3"/>
    </source>
</evidence>
<dbReference type="GO" id="GO:0008108">
    <property type="term" value="F:UDP-glucose:hexose-1-phosphate uridylyltransferase activity"/>
    <property type="evidence" value="ECO:0007669"/>
    <property type="project" value="UniProtKB-EC"/>
</dbReference>
<evidence type="ECO:0000256" key="16">
    <source>
        <dbReference type="RuleBase" id="RU000506"/>
    </source>
</evidence>
<feature type="compositionally biased region" description="Polar residues" evidence="17">
    <location>
        <begin position="33"/>
        <end position="45"/>
    </location>
</feature>
<name>A0A8H3EAN7_9AGAM</name>
<dbReference type="GO" id="GO:0008270">
    <property type="term" value="F:zinc ion binding"/>
    <property type="evidence" value="ECO:0007669"/>
    <property type="project" value="InterPro"/>
</dbReference>
<dbReference type="Pfam" id="PF02744">
    <property type="entry name" value="GalP_UDP_tr_C"/>
    <property type="match status" value="2"/>
</dbReference>
<dbReference type="InterPro" id="IPR001937">
    <property type="entry name" value="GalP_UDPtransf1"/>
</dbReference>
<dbReference type="EMBL" id="CAJNJQ010006487">
    <property type="protein sequence ID" value="CAE7229474.1"/>
    <property type="molecule type" value="Genomic_DNA"/>
</dbReference>
<evidence type="ECO:0000313" key="21">
    <source>
        <dbReference type="Proteomes" id="UP000663827"/>
    </source>
</evidence>
<feature type="binding site" evidence="15">
    <location>
        <position position="351"/>
    </location>
    <ligand>
        <name>Fe cation</name>
        <dbReference type="ChEBI" id="CHEBI:24875"/>
    </ligand>
</feature>
<dbReference type="EC" id="2.7.7.12" evidence="5 16"/>
<evidence type="ECO:0000256" key="5">
    <source>
        <dbReference type="ARBA" id="ARBA00012384"/>
    </source>
</evidence>
<reference evidence="20" key="1">
    <citation type="submission" date="2021-01" db="EMBL/GenBank/DDBJ databases">
        <authorList>
            <person name="Kaushik A."/>
        </authorList>
    </citation>
    <scope>NUCLEOTIDE SEQUENCE</scope>
    <source>
        <strain evidence="20">AG5</strain>
    </source>
</reference>
<comment type="subunit">
    <text evidence="4">Homodimer.</text>
</comment>
<evidence type="ECO:0000256" key="9">
    <source>
        <dbReference type="ARBA" id="ARBA00022723"/>
    </source>
</evidence>
<dbReference type="Pfam" id="PF01087">
    <property type="entry name" value="GalP_UDP_transf"/>
    <property type="match status" value="1"/>
</dbReference>
<dbReference type="GO" id="GO:0005737">
    <property type="term" value="C:cytoplasm"/>
    <property type="evidence" value="ECO:0007669"/>
    <property type="project" value="TreeGrafter"/>
</dbReference>
<dbReference type="PANTHER" id="PTHR11943:SF1">
    <property type="entry name" value="GALACTOSE-1-PHOSPHATE URIDYLYLTRANSFERASE"/>
    <property type="match status" value="1"/>
</dbReference>
<feature type="binding site" evidence="15">
    <location>
        <position position="307"/>
    </location>
    <ligand>
        <name>Fe cation</name>
        <dbReference type="ChEBI" id="CHEBI:24875"/>
    </ligand>
</feature>
<feature type="binding site" evidence="15">
    <location>
        <position position="184"/>
    </location>
    <ligand>
        <name>Fe cation</name>
        <dbReference type="ChEBI" id="CHEBI:24875"/>
    </ligand>
</feature>
<evidence type="ECO:0000256" key="10">
    <source>
        <dbReference type="ARBA" id="ARBA00022833"/>
    </source>
</evidence>
<dbReference type="Gene3D" id="3.30.428.10">
    <property type="entry name" value="HIT-like"/>
    <property type="match status" value="2"/>
</dbReference>
<dbReference type="PROSITE" id="PS00117">
    <property type="entry name" value="GAL_P_UDP_TRANSF_I"/>
    <property type="match status" value="1"/>
</dbReference>
<feature type="binding site" evidence="15">
    <location>
        <position position="353"/>
    </location>
    <ligand>
        <name>Fe cation</name>
        <dbReference type="ChEBI" id="CHEBI:24875"/>
    </ligand>
</feature>
<feature type="binding site" evidence="14">
    <location>
        <position position="51"/>
    </location>
    <ligand>
        <name>Zn(2+)</name>
        <dbReference type="ChEBI" id="CHEBI:29105"/>
    </ligand>
</feature>
<comment type="pathway">
    <text evidence="2 16">Carbohydrate metabolism; galactose metabolism.</text>
</comment>